<dbReference type="OrthoDB" id="46564at2759"/>
<feature type="compositionally biased region" description="Basic and acidic residues" evidence="1">
    <location>
        <begin position="23"/>
        <end position="39"/>
    </location>
</feature>
<proteinExistence type="predicted"/>
<name>A0A813A4M1_9DINO</name>
<organism evidence="2 3">
    <name type="scientific">Symbiodinium necroappetens</name>
    <dbReference type="NCBI Taxonomy" id="1628268"/>
    <lineage>
        <taxon>Eukaryota</taxon>
        <taxon>Sar</taxon>
        <taxon>Alveolata</taxon>
        <taxon>Dinophyceae</taxon>
        <taxon>Suessiales</taxon>
        <taxon>Symbiodiniaceae</taxon>
        <taxon>Symbiodinium</taxon>
    </lineage>
</organism>
<evidence type="ECO:0000256" key="1">
    <source>
        <dbReference type="SAM" id="MobiDB-lite"/>
    </source>
</evidence>
<feature type="region of interest" description="Disordered" evidence="1">
    <location>
        <begin position="20"/>
        <end position="39"/>
    </location>
</feature>
<comment type="caution">
    <text evidence="2">The sequence shown here is derived from an EMBL/GenBank/DDBJ whole genome shotgun (WGS) entry which is preliminary data.</text>
</comment>
<protein>
    <submittedName>
        <fullName evidence="2">Mettl21a protein</fullName>
    </submittedName>
</protein>
<dbReference type="PANTHER" id="PTHR14614:SF163">
    <property type="entry name" value="METHYLTRANSFERASE SMALL DOMAIN-CONTAINING PROTEIN"/>
    <property type="match status" value="1"/>
</dbReference>
<dbReference type="AlphaFoldDB" id="A0A813A4M1"/>
<reference evidence="2" key="1">
    <citation type="submission" date="2021-02" db="EMBL/GenBank/DDBJ databases">
        <authorList>
            <person name="Dougan E. K."/>
            <person name="Rhodes N."/>
            <person name="Thang M."/>
            <person name="Chan C."/>
        </authorList>
    </citation>
    <scope>NUCLEOTIDE SEQUENCE</scope>
</reference>
<gene>
    <name evidence="2" type="primary">mettl21a</name>
    <name evidence="2" type="ORF">SNEC2469_LOCUS26781</name>
</gene>
<dbReference type="EMBL" id="CAJNJA010055230">
    <property type="protein sequence ID" value="CAE7854870.1"/>
    <property type="molecule type" value="Genomic_DNA"/>
</dbReference>
<dbReference type="PANTHER" id="PTHR14614">
    <property type="entry name" value="HEPATOCELLULAR CARCINOMA-ASSOCIATED ANTIGEN"/>
    <property type="match status" value="1"/>
</dbReference>
<dbReference type="InterPro" id="IPR019410">
    <property type="entry name" value="Methyltransf_16"/>
</dbReference>
<dbReference type="Gene3D" id="3.40.50.150">
    <property type="entry name" value="Vaccinia Virus protein VP39"/>
    <property type="match status" value="1"/>
</dbReference>
<evidence type="ECO:0000313" key="3">
    <source>
        <dbReference type="Proteomes" id="UP000601435"/>
    </source>
</evidence>
<evidence type="ECO:0000313" key="2">
    <source>
        <dbReference type="EMBL" id="CAE7854870.1"/>
    </source>
</evidence>
<keyword evidence="3" id="KW-1185">Reference proteome</keyword>
<dbReference type="SUPFAM" id="SSF53335">
    <property type="entry name" value="S-adenosyl-L-methionine-dependent methyltransferases"/>
    <property type="match status" value="1"/>
</dbReference>
<dbReference type="Proteomes" id="UP000601435">
    <property type="component" value="Unassembled WGS sequence"/>
</dbReference>
<sequence>MPSLLEAACSELALSPRTYVKPRVTEPRGSDTNSQEDRNNVEASSLIKLYLPGMSTSCLLQLTDSEERRRKAEDATSPKGQRGSKRLKFSQAWLQGELLWGSGLVLAAWLVSSGSVRSRRVLELGSGLGTGGLVAATLGAQEVVVSDRPGPVLDKLQRNIRLNIVAHREHELPLRAWSLDWAAAQPTEGEAPVFDVILGADILYDRSSLPSLVLALQNHLAPGGTRLSTIFVKNILSGSVTRGVHIHLHEQRRRGLAAALGLPEAGLGQTVSVHQLITADDFGCDLVRAFAIHVRNSVEQPTTNRGYDIGFVFPPEGMTCRGYDNATVSVRFPDGAGLLRNNYTLEVDVSNPGYVPNSTTWSFITRVRNEEGEKIVDANRTLEGFGLVELLPMRQVAR</sequence>
<dbReference type="InterPro" id="IPR029063">
    <property type="entry name" value="SAM-dependent_MTases_sf"/>
</dbReference>
<accession>A0A813A4M1</accession>
<dbReference type="Pfam" id="PF10294">
    <property type="entry name" value="Methyltransf_16"/>
    <property type="match status" value="1"/>
</dbReference>